<feature type="signal peptide" evidence="2">
    <location>
        <begin position="1"/>
        <end position="25"/>
    </location>
</feature>
<feature type="compositionally biased region" description="Acidic residues" evidence="1">
    <location>
        <begin position="61"/>
        <end position="72"/>
    </location>
</feature>
<reference evidence="3 4" key="1">
    <citation type="submission" date="2019-03" db="EMBL/GenBank/DDBJ databases">
        <title>Genomic Encyclopedia of Type Strains, Phase IV (KMG-IV): sequencing the most valuable type-strain genomes for metagenomic binning, comparative biology and taxonomic classification.</title>
        <authorList>
            <person name="Goeker M."/>
        </authorList>
    </citation>
    <scope>NUCLEOTIDE SEQUENCE [LARGE SCALE GENOMIC DNA]</scope>
    <source>
        <strain evidence="3 4">DSM 24830</strain>
    </source>
</reference>
<evidence type="ECO:0000313" key="4">
    <source>
        <dbReference type="Proteomes" id="UP000294887"/>
    </source>
</evidence>
<keyword evidence="2" id="KW-0732">Signal</keyword>
<proteinExistence type="predicted"/>
<keyword evidence="4" id="KW-1185">Reference proteome</keyword>
<dbReference type="Proteomes" id="UP000294887">
    <property type="component" value="Unassembled WGS sequence"/>
</dbReference>
<gene>
    <name evidence="3" type="ORF">EV695_2314</name>
</gene>
<evidence type="ECO:0008006" key="5">
    <source>
        <dbReference type="Google" id="ProtNLM"/>
    </source>
</evidence>
<comment type="caution">
    <text evidence="3">The sequence shown here is derived from an EMBL/GenBank/DDBJ whole genome shotgun (WGS) entry which is preliminary data.</text>
</comment>
<dbReference type="RefSeq" id="WP_131906048.1">
    <property type="nucleotide sequence ID" value="NZ_BAAAFU010000004.1"/>
</dbReference>
<dbReference type="AlphaFoldDB" id="A0A4R1F5E5"/>
<sequence length="72" mass="7799">MNKTTLFVSALVLAMSSAVTTISYAASHENKAEDAEEMECVTEEALEAMSEEAREALETPVCEDEEEKAPAD</sequence>
<evidence type="ECO:0000256" key="2">
    <source>
        <dbReference type="SAM" id="SignalP"/>
    </source>
</evidence>
<dbReference type="EMBL" id="SMFQ01000003">
    <property type="protein sequence ID" value="TCJ87799.1"/>
    <property type="molecule type" value="Genomic_DNA"/>
</dbReference>
<evidence type="ECO:0000256" key="1">
    <source>
        <dbReference type="SAM" id="MobiDB-lite"/>
    </source>
</evidence>
<evidence type="ECO:0000313" key="3">
    <source>
        <dbReference type="EMBL" id="TCJ87799.1"/>
    </source>
</evidence>
<name>A0A4R1F5E5_9GAMM</name>
<protein>
    <recommendedName>
        <fullName evidence="5">Secreted protein</fullName>
    </recommendedName>
</protein>
<feature type="region of interest" description="Disordered" evidence="1">
    <location>
        <begin position="47"/>
        <end position="72"/>
    </location>
</feature>
<organism evidence="3 4">
    <name type="scientific">Cocleimonas flava</name>
    <dbReference type="NCBI Taxonomy" id="634765"/>
    <lineage>
        <taxon>Bacteria</taxon>
        <taxon>Pseudomonadati</taxon>
        <taxon>Pseudomonadota</taxon>
        <taxon>Gammaproteobacteria</taxon>
        <taxon>Thiotrichales</taxon>
        <taxon>Thiotrichaceae</taxon>
        <taxon>Cocleimonas</taxon>
    </lineage>
</organism>
<accession>A0A4R1F5E5</accession>
<feature type="chain" id="PRO_5020825782" description="Secreted protein" evidence="2">
    <location>
        <begin position="26"/>
        <end position="72"/>
    </location>
</feature>